<organism evidence="2">
    <name type="scientific">Solanum chilense</name>
    <name type="common">Tomato</name>
    <name type="synonym">Lycopersicon chilense</name>
    <dbReference type="NCBI Taxonomy" id="4083"/>
    <lineage>
        <taxon>Eukaryota</taxon>
        <taxon>Viridiplantae</taxon>
        <taxon>Streptophyta</taxon>
        <taxon>Embryophyta</taxon>
        <taxon>Tracheophyta</taxon>
        <taxon>Spermatophyta</taxon>
        <taxon>Magnoliopsida</taxon>
        <taxon>eudicotyledons</taxon>
        <taxon>Gunneridae</taxon>
        <taxon>Pentapetalae</taxon>
        <taxon>asterids</taxon>
        <taxon>lamiids</taxon>
        <taxon>Solanales</taxon>
        <taxon>Solanaceae</taxon>
        <taxon>Solanoideae</taxon>
        <taxon>Solaneae</taxon>
        <taxon>Solanum</taxon>
        <taxon>Solanum subgen. Lycopersicon</taxon>
    </lineage>
</organism>
<comment type="caution">
    <text evidence="2">The sequence shown here is derived from an EMBL/GenBank/DDBJ whole genome shotgun (WGS) entry which is preliminary data.</text>
</comment>
<dbReference type="EMBL" id="RXGB01044806">
    <property type="protein sequence ID" value="TMW80673.1"/>
    <property type="molecule type" value="Genomic_DNA"/>
</dbReference>
<feature type="region of interest" description="Disordered" evidence="1">
    <location>
        <begin position="277"/>
        <end position="320"/>
    </location>
</feature>
<evidence type="ECO:0000256" key="1">
    <source>
        <dbReference type="SAM" id="MobiDB-lite"/>
    </source>
</evidence>
<feature type="compositionally biased region" description="Polar residues" evidence="1">
    <location>
        <begin position="277"/>
        <end position="289"/>
    </location>
</feature>
<feature type="compositionally biased region" description="Polar residues" evidence="1">
    <location>
        <begin position="305"/>
        <end position="317"/>
    </location>
</feature>
<sequence length="350" mass="38606">MVGNPVDDRFRPPDPASGVEESTVHAKTSDIMEGSSSTSSRLREEAIQVATIEAEMDEFRYHGEMDRNPSGKVGDRQRSDNSQELVRGDSQVIGAEKLQAIEAMKSSSIAAAKSQESAKSSSMEAGQSNSDINRLEGSRQESITGESLHGMNLTIQQGKKNRGVRDIDPRQGAVMVESQNPVQEHGSREGDPKEIYQQQLQIATTNTRIPVSASTAVYPNQSRQRTGNPTELLRQQGTNIQQGKNQGNPLNAATTSNFDGNLQNIRRMTESARINYQTNFPKISSNFDRPSNRNRMDKSDPPLGNTDNLPKNDQTQEPAPYTVIQTYADRLRFNQSKKGVSINLSDPEIT</sequence>
<evidence type="ECO:0000313" key="2">
    <source>
        <dbReference type="EMBL" id="TMW80673.1"/>
    </source>
</evidence>
<gene>
    <name evidence="2" type="ORF">EJD97_016940</name>
</gene>
<feature type="compositionally biased region" description="Basic and acidic residues" evidence="1">
    <location>
        <begin position="290"/>
        <end position="300"/>
    </location>
</feature>
<feature type="region of interest" description="Disordered" evidence="1">
    <location>
        <begin position="1"/>
        <end position="45"/>
    </location>
</feature>
<feature type="compositionally biased region" description="Low complexity" evidence="1">
    <location>
        <begin position="112"/>
        <end position="125"/>
    </location>
</feature>
<reference evidence="2" key="1">
    <citation type="submission" date="2019-05" db="EMBL/GenBank/DDBJ databases">
        <title>The de novo reference genome and transcriptome assemblies of the wild tomato species Solanum chilense.</title>
        <authorList>
            <person name="Stam R."/>
            <person name="Nosenko T."/>
            <person name="Hoerger A.C."/>
            <person name="Stephan W."/>
            <person name="Seidel M.A."/>
            <person name="Kuhn J.M.M."/>
            <person name="Haberer G."/>
            <person name="Tellier A."/>
        </authorList>
    </citation>
    <scope>NUCLEOTIDE SEQUENCE</scope>
    <source>
        <tissue evidence="2">Mature leaves</tissue>
    </source>
</reference>
<feature type="compositionally biased region" description="Basic and acidic residues" evidence="1">
    <location>
        <begin position="1"/>
        <end position="12"/>
    </location>
</feature>
<feature type="region of interest" description="Disordered" evidence="1">
    <location>
        <begin position="58"/>
        <end position="92"/>
    </location>
</feature>
<dbReference type="AlphaFoldDB" id="A0A6N2AL52"/>
<protein>
    <submittedName>
        <fullName evidence="2">Uncharacterized protein</fullName>
    </submittedName>
</protein>
<name>A0A6N2AL52_SOLCI</name>
<feature type="region of interest" description="Disordered" evidence="1">
    <location>
        <begin position="112"/>
        <end position="166"/>
    </location>
</feature>
<feature type="non-terminal residue" evidence="2">
    <location>
        <position position="350"/>
    </location>
</feature>
<feature type="compositionally biased region" description="Basic and acidic residues" evidence="1">
    <location>
        <begin position="58"/>
        <end position="81"/>
    </location>
</feature>
<accession>A0A6N2AL52</accession>
<proteinExistence type="predicted"/>